<evidence type="ECO:0000259" key="1">
    <source>
        <dbReference type="PROSITE" id="PS50093"/>
    </source>
</evidence>
<gene>
    <name evidence="2" type="ORF">HMF3257_01850</name>
</gene>
<dbReference type="InterPro" id="IPR000601">
    <property type="entry name" value="PKD_dom"/>
</dbReference>
<dbReference type="Pfam" id="PF08522">
    <property type="entry name" value="BT_3987-like_N"/>
    <property type="match status" value="1"/>
</dbReference>
<dbReference type="SUPFAM" id="SSF49299">
    <property type="entry name" value="PKD domain"/>
    <property type="match status" value="1"/>
</dbReference>
<dbReference type="InterPro" id="IPR035986">
    <property type="entry name" value="PKD_dom_sf"/>
</dbReference>
<dbReference type="CDD" id="cd00146">
    <property type="entry name" value="PKD"/>
    <property type="match status" value="1"/>
</dbReference>
<name>A0A327NLK9_9BACT</name>
<dbReference type="PROSITE" id="PS51257">
    <property type="entry name" value="PROKAR_LIPOPROTEIN"/>
    <property type="match status" value="1"/>
</dbReference>
<dbReference type="EMBL" id="QLII01000001">
    <property type="protein sequence ID" value="RAI73478.1"/>
    <property type="molecule type" value="Genomic_DNA"/>
</dbReference>
<dbReference type="InterPro" id="IPR013783">
    <property type="entry name" value="Ig-like_fold"/>
</dbReference>
<comment type="caution">
    <text evidence="2">The sequence shown here is derived from an EMBL/GenBank/DDBJ whole genome shotgun (WGS) entry which is preliminary data.</text>
</comment>
<dbReference type="InterPro" id="IPR013728">
    <property type="entry name" value="BT_3987-like_N"/>
</dbReference>
<proteinExistence type="predicted"/>
<evidence type="ECO:0000313" key="3">
    <source>
        <dbReference type="Proteomes" id="UP000249016"/>
    </source>
</evidence>
<evidence type="ECO:0000313" key="2">
    <source>
        <dbReference type="EMBL" id="RAI73478.1"/>
    </source>
</evidence>
<dbReference type="Gene3D" id="2.60.40.10">
    <property type="entry name" value="Immunoglobulins"/>
    <property type="match status" value="1"/>
</dbReference>
<accession>A0A327NLK9</accession>
<keyword evidence="3" id="KW-1185">Reference proteome</keyword>
<dbReference type="InterPro" id="IPR022409">
    <property type="entry name" value="PKD/Chitinase_dom"/>
</dbReference>
<reference evidence="2 3" key="1">
    <citation type="submission" date="2018-06" db="EMBL/GenBank/DDBJ databases">
        <title>Spirosoma sp. HMF3257 Genome sequencing and assembly.</title>
        <authorList>
            <person name="Kang H."/>
            <person name="Cha I."/>
            <person name="Kim H."/>
            <person name="Kang J."/>
            <person name="Joh K."/>
        </authorList>
    </citation>
    <scope>NUCLEOTIDE SEQUENCE [LARGE SCALE GENOMIC DNA]</scope>
    <source>
        <strain evidence="2 3">HMF3257</strain>
    </source>
</reference>
<dbReference type="RefSeq" id="WP_111340357.1">
    <property type="nucleotide sequence ID" value="NZ_QLII01000001.1"/>
</dbReference>
<sequence length="262" mass="27607">MISSYTKRFAFVFFGSSLLLSSCKYEELAKADYPQQIIYMPTAKNGLFTINSISTSGTYRFTVDLATKKVIIPLGVFRGGVAADGDVPVTITANADTISKLISTNALVGTVALPADKFVLPPSVTIPNGQESGAFNLTIDLDYLRTSPAQKLAVAVGIASSQTPVNPLLKTTIISFDPTILKPTPNFTTKADASVPQKITFTNTSSNAVSYSWDFGDGSTAVADPSPIYTYTQAGTYTVTLTATGITGSSDAVKKVATVTIP</sequence>
<dbReference type="Proteomes" id="UP000249016">
    <property type="component" value="Unassembled WGS sequence"/>
</dbReference>
<dbReference type="AlphaFoldDB" id="A0A327NLK9"/>
<dbReference type="OrthoDB" id="753168at2"/>
<dbReference type="Pfam" id="PF18911">
    <property type="entry name" value="PKD_4"/>
    <property type="match status" value="1"/>
</dbReference>
<dbReference type="PROSITE" id="PS50093">
    <property type="entry name" value="PKD"/>
    <property type="match status" value="1"/>
</dbReference>
<dbReference type="SMART" id="SM00089">
    <property type="entry name" value="PKD"/>
    <property type="match status" value="1"/>
</dbReference>
<organism evidence="2 3">
    <name type="scientific">Spirosoma telluris</name>
    <dbReference type="NCBI Taxonomy" id="2183553"/>
    <lineage>
        <taxon>Bacteria</taxon>
        <taxon>Pseudomonadati</taxon>
        <taxon>Bacteroidota</taxon>
        <taxon>Cytophagia</taxon>
        <taxon>Cytophagales</taxon>
        <taxon>Cytophagaceae</taxon>
        <taxon>Spirosoma</taxon>
    </lineage>
</organism>
<protein>
    <submittedName>
        <fullName evidence="2">Immune inhibitor A</fullName>
    </submittedName>
</protein>
<feature type="domain" description="PKD" evidence="1">
    <location>
        <begin position="205"/>
        <end position="262"/>
    </location>
</feature>
<dbReference type="Gene3D" id="2.60.40.1740">
    <property type="entry name" value="hypothetical protein (bacova_03559)"/>
    <property type="match status" value="1"/>
</dbReference>